<dbReference type="HOGENOM" id="CLU_3257325_0_0_11"/>
<dbReference type="EMBL" id="CP002280">
    <property type="protein sequence ID" value="ADP39691.1"/>
    <property type="molecule type" value="Genomic_DNA"/>
</dbReference>
<name>E3H5E5_ROTDC</name>
<protein>
    <submittedName>
        <fullName evidence="1">Uncharacterized protein</fullName>
    </submittedName>
</protein>
<evidence type="ECO:0000313" key="1">
    <source>
        <dbReference type="EMBL" id="ADP39691.1"/>
    </source>
</evidence>
<organism evidence="1 2">
    <name type="scientific">Rothia dentocariosa (strain ATCC 17931 / CDC X599 / XDIA)</name>
    <dbReference type="NCBI Taxonomy" id="762948"/>
    <lineage>
        <taxon>Bacteria</taxon>
        <taxon>Bacillati</taxon>
        <taxon>Actinomycetota</taxon>
        <taxon>Actinomycetes</taxon>
        <taxon>Micrococcales</taxon>
        <taxon>Micrococcaceae</taxon>
        <taxon>Rothia</taxon>
    </lineage>
</organism>
<evidence type="ECO:0000313" key="2">
    <source>
        <dbReference type="Proteomes" id="UP000000387"/>
    </source>
</evidence>
<proteinExistence type="predicted"/>
<sequence>MFRFERTMAQLLYLYDHSKAARCILKAQNTPGGLPTQNWVES</sequence>
<dbReference type="AlphaFoldDB" id="E3H5E5"/>
<dbReference type="KEGG" id="rdn:HMPREF0733_10233"/>
<gene>
    <name evidence="1" type="ordered locus">HMPREF0733_10233</name>
</gene>
<dbReference type="Proteomes" id="UP000000387">
    <property type="component" value="Chromosome"/>
</dbReference>
<reference evidence="2" key="1">
    <citation type="submission" date="2010-10" db="EMBL/GenBank/DDBJ databases">
        <title>The complete genome of Rothia dentocariosa ATCC 17931.</title>
        <authorList>
            <person name="Muzny D."/>
            <person name="Qin X."/>
            <person name="Buhay C."/>
            <person name="Dugan-Rocha S."/>
            <person name="Ding Y."/>
            <person name="Chen G."/>
            <person name="Hawes A."/>
            <person name="Holder M."/>
            <person name="Jhangiani S."/>
            <person name="Johnson A."/>
            <person name="Khan Z."/>
            <person name="Li Z."/>
            <person name="Liu W."/>
            <person name="Liu X."/>
            <person name="Perez L."/>
            <person name="Shen H."/>
            <person name="Wang Q."/>
            <person name="Watt J."/>
            <person name="Xi L."/>
            <person name="Xin Y."/>
            <person name="Zhou J."/>
            <person name="Deng J."/>
            <person name="Jiang H."/>
            <person name="Liu Y."/>
            <person name="Qu J."/>
            <person name="Song X.-Z."/>
            <person name="Zhang L."/>
            <person name="Villasana D."/>
            <person name="Johnson A."/>
            <person name="Liu J."/>
            <person name="Liyanage D."/>
            <person name="Lorensuhewa L."/>
            <person name="Robinson T."/>
            <person name="Song A."/>
            <person name="Song B.-B."/>
            <person name="Dinh H."/>
            <person name="Thornton R."/>
            <person name="Coyle M."/>
            <person name="Francisco L."/>
            <person name="Jackson L."/>
            <person name="Javaid M."/>
            <person name="Korchina V."/>
            <person name="Kovar C."/>
            <person name="Mata R."/>
            <person name="Mathew T."/>
            <person name="Ngo R."/>
            <person name="Nguyen L."/>
            <person name="Nguyen N."/>
            <person name="Okwuonu G."/>
            <person name="Ongeri F."/>
            <person name="Pham C."/>
            <person name="Simmons D."/>
            <person name="Wilczek-Boney K."/>
            <person name="Hale W."/>
            <person name="Jakkamsetti A."/>
            <person name="Pham P."/>
            <person name="Ruth R."/>
            <person name="San Lucas F."/>
            <person name="Warren J."/>
            <person name="Zhang J."/>
            <person name="Zhao Z."/>
            <person name="Zhou C."/>
            <person name="Zhu D."/>
            <person name="Lee S."/>
            <person name="Bess C."/>
            <person name="Blankenburg K."/>
            <person name="Forbes L."/>
            <person name="Fu Q."/>
            <person name="Gubbala S."/>
            <person name="Hirani K."/>
            <person name="Jayaseelan J.C."/>
            <person name="Lara F."/>
            <person name="Munidasa M."/>
            <person name="Palculict T."/>
            <person name="Patil S."/>
            <person name="Pu L.-L."/>
            <person name="Saada N."/>
            <person name="Tang L."/>
            <person name="Weissenberger G."/>
            <person name="Zhu Y."/>
            <person name="Hemphill L."/>
            <person name="Shang Y."/>
            <person name="Youmans B."/>
            <person name="Ayvaz T."/>
            <person name="Ross M."/>
            <person name="Santibanez J."/>
            <person name="Aqrawi P."/>
            <person name="Gross S."/>
            <person name="Joshi V."/>
            <person name="Fowler G."/>
            <person name="Nazareth L."/>
            <person name="Reid J."/>
            <person name="Worley K."/>
            <person name="Petrosino J."/>
            <person name="Highlander S."/>
            <person name="Gibbs R."/>
        </authorList>
    </citation>
    <scope>NUCLEOTIDE SEQUENCE [LARGE SCALE GENOMIC DNA]</scope>
    <source>
        <strain evidence="2">ATCC 17931 / CDC X599 / XDIA</strain>
    </source>
</reference>
<accession>E3H5E5</accession>